<comment type="caution">
    <text evidence="1">The sequence shown here is derived from an EMBL/GenBank/DDBJ whole genome shotgun (WGS) entry which is preliminary data.</text>
</comment>
<reference evidence="1" key="1">
    <citation type="submission" date="2022-09" db="EMBL/GenBank/DDBJ databases">
        <authorList>
            <person name="De Moura G.S."/>
            <person name="Carvalho E."/>
            <person name="Ramos Sanchez E.M."/>
            <person name="Sellera F.P."/>
            <person name="Marques M.F.S."/>
            <person name="Heinemann M.B."/>
            <person name="De Vliegher S."/>
            <person name="Souza F.N."/>
            <person name="Mota R.A."/>
        </authorList>
    </citation>
    <scope>NUCLEOTIDE SEQUENCE</scope>
    <source>
        <strain evidence="1">BR656</strain>
    </source>
</reference>
<dbReference type="EMBL" id="JAPNQM010000001">
    <property type="protein sequence ID" value="MDL0116229.1"/>
    <property type="molecule type" value="Genomic_DNA"/>
</dbReference>
<sequence>MKAVNPLVRQLEHLQERPIMMINPDERYIILYDTEENIQKFKNCTKDANQEFLNQFKYYYNTPDDYLKILEGVELRSKLKAERERQCKLKHPPISERIKNISNRDELIEYLLSERYAAEFDLIYERAMDTEVDEAILNAEQEELKRLADEFM</sequence>
<proteinExistence type="predicted"/>
<keyword evidence="2" id="KW-1185">Reference proteome</keyword>
<organism evidence="1 2">
    <name type="scientific">Mammaliicoccus sciuri</name>
    <name type="common">Staphylococcus sciuri</name>
    <dbReference type="NCBI Taxonomy" id="1296"/>
    <lineage>
        <taxon>Bacteria</taxon>
        <taxon>Bacillati</taxon>
        <taxon>Bacillota</taxon>
        <taxon>Bacilli</taxon>
        <taxon>Bacillales</taxon>
        <taxon>Staphylococcaceae</taxon>
        <taxon>Mammaliicoccus</taxon>
    </lineage>
</organism>
<accession>A0ABT7HVQ3</accession>
<protein>
    <submittedName>
        <fullName evidence="1">Uncharacterized protein</fullName>
    </submittedName>
</protein>
<evidence type="ECO:0000313" key="1">
    <source>
        <dbReference type="EMBL" id="MDL0116229.1"/>
    </source>
</evidence>
<dbReference type="Proteomes" id="UP001176210">
    <property type="component" value="Unassembled WGS sequence"/>
</dbReference>
<dbReference type="RefSeq" id="WP_285369390.1">
    <property type="nucleotide sequence ID" value="NZ_JAPNQM010000001.1"/>
</dbReference>
<name>A0ABT7HVQ3_MAMSC</name>
<evidence type="ECO:0000313" key="2">
    <source>
        <dbReference type="Proteomes" id="UP001176210"/>
    </source>
</evidence>
<gene>
    <name evidence="1" type="ORF">OWO77_04510</name>
</gene>
<reference evidence="1" key="2">
    <citation type="journal article" date="2023" name="Vet. Microbiol.">
        <title>Emergence of livestock-associated Mammaliicoccus sciuri ST71 co-harbouring mecA and mecC genes in Brazil.</title>
        <authorList>
            <person name="de Moura G.S."/>
            <person name="de Carvalho E."/>
            <person name="Ramos Sanchez E.M."/>
            <person name="Sellera F.P."/>
            <person name="Marques M.F.S."/>
            <person name="Heinemann M.B."/>
            <person name="De Vliegher S."/>
            <person name="Souza F.N."/>
            <person name="Mota R.A."/>
        </authorList>
    </citation>
    <scope>NUCLEOTIDE SEQUENCE</scope>
    <source>
        <strain evidence="1">BR656</strain>
    </source>
</reference>